<sequence length="93" mass="10637">MRASSLNTIRIDQDASATQTRYLRATCRRVKQRLGGFPWVTKHLFGSRDFSISIGGDQVHRLRDVLASAQQLTLTKVFHKEGITYAYVQLRID</sequence>
<name>A0ABU3TNF2_9BACT</name>
<keyword evidence="2" id="KW-1185">Reference proteome</keyword>
<evidence type="ECO:0000313" key="1">
    <source>
        <dbReference type="EMBL" id="MDU0372894.1"/>
    </source>
</evidence>
<dbReference type="RefSeq" id="WP_316000246.1">
    <property type="nucleotide sequence ID" value="NZ_JAWDJT010000025.1"/>
</dbReference>
<comment type="caution">
    <text evidence="1">The sequence shown here is derived from an EMBL/GenBank/DDBJ whole genome shotgun (WGS) entry which is preliminary data.</text>
</comment>
<proteinExistence type="predicted"/>
<reference evidence="1 2" key="1">
    <citation type="submission" date="2023-10" db="EMBL/GenBank/DDBJ databases">
        <title>Hymenobacter endophyticus sp. nov., an isolate from the leaf tissues of wheat.</title>
        <authorList>
            <person name="Dai Y."/>
        </authorList>
    </citation>
    <scope>NUCLEOTIDE SEQUENCE [LARGE SCALE GENOMIC DNA]</scope>
    <source>
        <strain evidence="1 2">ZK17L-C2</strain>
    </source>
</reference>
<dbReference type="Proteomes" id="UP001250698">
    <property type="component" value="Unassembled WGS sequence"/>
</dbReference>
<evidence type="ECO:0000313" key="2">
    <source>
        <dbReference type="Proteomes" id="UP001250698"/>
    </source>
</evidence>
<gene>
    <name evidence="1" type="ORF">ROI90_20985</name>
</gene>
<dbReference type="EMBL" id="JAWDJT010000025">
    <property type="protein sequence ID" value="MDU0372894.1"/>
    <property type="molecule type" value="Genomic_DNA"/>
</dbReference>
<organism evidence="1 2">
    <name type="scientific">Hymenobacter endophyticus</name>
    <dbReference type="NCBI Taxonomy" id="3076335"/>
    <lineage>
        <taxon>Bacteria</taxon>
        <taxon>Pseudomonadati</taxon>
        <taxon>Bacteroidota</taxon>
        <taxon>Cytophagia</taxon>
        <taxon>Cytophagales</taxon>
        <taxon>Hymenobacteraceae</taxon>
        <taxon>Hymenobacter</taxon>
    </lineage>
</organism>
<accession>A0ABU3TNF2</accession>
<protein>
    <submittedName>
        <fullName evidence="1">Uncharacterized protein</fullName>
    </submittedName>
</protein>